<proteinExistence type="predicted"/>
<dbReference type="WBParaSite" id="ALUE_0002259901-mRNA-1">
    <property type="protein sequence ID" value="ALUE_0002259901-mRNA-1"/>
    <property type="gene ID" value="ALUE_0002259901"/>
</dbReference>
<keyword evidence="1" id="KW-1185">Reference proteome</keyword>
<reference evidence="2" key="1">
    <citation type="submission" date="2017-02" db="UniProtKB">
        <authorList>
            <consortium name="WormBaseParasite"/>
        </authorList>
    </citation>
    <scope>IDENTIFICATION</scope>
</reference>
<name>A0A0M3IV21_ASCLU</name>
<protein>
    <submittedName>
        <fullName evidence="2">Diphosphate--fructose-6-phosphate 1-phosphotransferase</fullName>
    </submittedName>
</protein>
<dbReference type="AlphaFoldDB" id="A0A0M3IV21"/>
<evidence type="ECO:0000313" key="2">
    <source>
        <dbReference type="WBParaSite" id="ALUE_0002259901-mRNA-1"/>
    </source>
</evidence>
<accession>A0A0M3IV21</accession>
<organism evidence="1 2">
    <name type="scientific">Ascaris lumbricoides</name>
    <name type="common">Giant roundworm</name>
    <dbReference type="NCBI Taxonomy" id="6252"/>
    <lineage>
        <taxon>Eukaryota</taxon>
        <taxon>Metazoa</taxon>
        <taxon>Ecdysozoa</taxon>
        <taxon>Nematoda</taxon>
        <taxon>Chromadorea</taxon>
        <taxon>Rhabditida</taxon>
        <taxon>Spirurina</taxon>
        <taxon>Ascaridomorpha</taxon>
        <taxon>Ascaridoidea</taxon>
        <taxon>Ascarididae</taxon>
        <taxon>Ascaris</taxon>
    </lineage>
</organism>
<evidence type="ECO:0000313" key="1">
    <source>
        <dbReference type="Proteomes" id="UP000036681"/>
    </source>
</evidence>
<dbReference type="Proteomes" id="UP000036681">
    <property type="component" value="Unplaced"/>
</dbReference>
<sequence length="51" mass="5701">MFPAICRFSGADPEAEKNKQLFESLPGHYFQRAVGGGSGFSMARVFDVRYK</sequence>